<protein>
    <submittedName>
        <fullName evidence="2">Uncharacterized protein</fullName>
    </submittedName>
</protein>
<proteinExistence type="predicted"/>
<dbReference type="EMBL" id="VLKF01000001">
    <property type="protein sequence ID" value="TWH72952.1"/>
    <property type="molecule type" value="Genomic_DNA"/>
</dbReference>
<comment type="caution">
    <text evidence="2">The sequence shown here is derived from an EMBL/GenBank/DDBJ whole genome shotgun (WGS) entry which is preliminary data.</text>
</comment>
<reference evidence="2 3" key="1">
    <citation type="submission" date="2019-07" db="EMBL/GenBank/DDBJ databases">
        <title>R&amp;d 2014.</title>
        <authorList>
            <person name="Klenk H.-P."/>
        </authorList>
    </citation>
    <scope>NUCLEOTIDE SEQUENCE [LARGE SCALE GENOMIC DNA]</scope>
    <source>
        <strain evidence="2 3">DSM 45764</strain>
    </source>
</reference>
<name>A0A562IPX2_9ACTN</name>
<feature type="compositionally biased region" description="Polar residues" evidence="1">
    <location>
        <begin position="39"/>
        <end position="67"/>
    </location>
</feature>
<organism evidence="2 3">
    <name type="scientific">Modestobacter roseus</name>
    <dbReference type="NCBI Taxonomy" id="1181884"/>
    <lineage>
        <taxon>Bacteria</taxon>
        <taxon>Bacillati</taxon>
        <taxon>Actinomycetota</taxon>
        <taxon>Actinomycetes</taxon>
        <taxon>Geodermatophilales</taxon>
        <taxon>Geodermatophilaceae</taxon>
        <taxon>Modestobacter</taxon>
    </lineage>
</organism>
<evidence type="ECO:0000256" key="1">
    <source>
        <dbReference type="SAM" id="MobiDB-lite"/>
    </source>
</evidence>
<gene>
    <name evidence="2" type="ORF">JD78_01475</name>
</gene>
<feature type="region of interest" description="Disordered" evidence="1">
    <location>
        <begin position="36"/>
        <end position="67"/>
    </location>
</feature>
<dbReference type="Proteomes" id="UP000321490">
    <property type="component" value="Unassembled WGS sequence"/>
</dbReference>
<evidence type="ECO:0000313" key="3">
    <source>
        <dbReference type="Proteomes" id="UP000321490"/>
    </source>
</evidence>
<evidence type="ECO:0000313" key="2">
    <source>
        <dbReference type="EMBL" id="TWH72952.1"/>
    </source>
</evidence>
<dbReference type="AlphaFoldDB" id="A0A562IPX2"/>
<accession>A0A562IPX2</accession>
<sequence length="67" mass="7303">MKADILARATPMPIAAAAVSESRTFAQARPVRLVRRFAPSQQATTASSRNRYQSRCRPSNSTPATAR</sequence>
<keyword evidence="3" id="KW-1185">Reference proteome</keyword>